<evidence type="ECO:0000256" key="5">
    <source>
        <dbReference type="ARBA" id="ARBA00022664"/>
    </source>
</evidence>
<comment type="subcellular location">
    <subcellularLocation>
        <location evidence="2 15">Nucleus</location>
    </subcellularLocation>
</comment>
<dbReference type="Gene3D" id="3.40.50.150">
    <property type="entry name" value="Vaccinia Virus protein VP39"/>
    <property type="match status" value="1"/>
</dbReference>
<feature type="compositionally biased region" description="Basic and acidic residues" evidence="18">
    <location>
        <begin position="13"/>
        <end position="44"/>
    </location>
</feature>
<keyword evidence="7 15" id="KW-0949">S-adenosyl-L-methionine</keyword>
<evidence type="ECO:0000256" key="8">
    <source>
        <dbReference type="ARBA" id="ARBA00022884"/>
    </source>
</evidence>
<dbReference type="EMBL" id="HG937693">
    <property type="protein sequence ID" value="CDP34937.1"/>
    <property type="molecule type" value="Genomic_DNA"/>
</dbReference>
<evidence type="ECO:0000259" key="19">
    <source>
        <dbReference type="PROSITE" id="PS51562"/>
    </source>
</evidence>
<keyword evidence="9 15" id="KW-0506">mRNA capping</keyword>
<evidence type="ECO:0000256" key="4">
    <source>
        <dbReference type="ARBA" id="ARBA00022603"/>
    </source>
</evidence>
<evidence type="ECO:0000256" key="10">
    <source>
        <dbReference type="ARBA" id="ARBA00023242"/>
    </source>
</evidence>
<feature type="compositionally biased region" description="Polar residues" evidence="18">
    <location>
        <begin position="45"/>
        <end position="65"/>
    </location>
</feature>
<proteinExistence type="inferred from homology"/>
<dbReference type="GO" id="GO:0004482">
    <property type="term" value="F:mRNA 5'-cap (guanine-N7-)-methyltransferase activity"/>
    <property type="evidence" value="ECO:0007669"/>
    <property type="project" value="UniProtKB-EC"/>
</dbReference>
<evidence type="ECO:0000256" key="1">
    <source>
        <dbReference type="ARBA" id="ARBA00003378"/>
    </source>
</evidence>
<feature type="site" description="mRNA cap binding" evidence="17">
    <location>
        <position position="423"/>
    </location>
</feature>
<feature type="binding site" evidence="16">
    <location>
        <position position="171"/>
    </location>
    <ligand>
        <name>S-adenosyl-L-methionine</name>
        <dbReference type="ChEBI" id="CHEBI:59789"/>
    </ligand>
</feature>
<accession>A0A060T7Q6</accession>
<feature type="binding site" evidence="16">
    <location>
        <position position="211"/>
    </location>
    <ligand>
        <name>S-adenosyl-L-methionine</name>
        <dbReference type="ChEBI" id="CHEBI:59789"/>
    </ligand>
</feature>
<dbReference type="PIRSF" id="PIRSF028762">
    <property type="entry name" value="ABD1"/>
    <property type="match status" value="1"/>
</dbReference>
<feature type="site" description="mRNA cap binding" evidence="17">
    <location>
        <position position="267"/>
    </location>
</feature>
<feature type="site" description="mRNA cap binding" evidence="17">
    <location>
        <position position="198"/>
    </location>
</feature>
<feature type="binding site" evidence="16">
    <location>
        <position position="268"/>
    </location>
    <ligand>
        <name>S-adenosyl-L-methionine</name>
        <dbReference type="ChEBI" id="CHEBI:59789"/>
    </ligand>
</feature>
<dbReference type="AlphaFoldDB" id="A0A060T7Q6"/>
<keyword evidence="4 15" id="KW-0489">Methyltransferase</keyword>
<feature type="domain" description="MRNA cap 0 methyltransferase" evidence="19">
    <location>
        <begin position="158"/>
        <end position="431"/>
    </location>
</feature>
<keyword evidence="10 15" id="KW-0539">Nucleus</keyword>
<dbReference type="GO" id="GO:0005634">
    <property type="term" value="C:nucleus"/>
    <property type="evidence" value="ECO:0007669"/>
    <property type="project" value="UniProtKB-SubCell"/>
</dbReference>
<feature type="site" description="mRNA cap binding" evidence="17">
    <location>
        <position position="192"/>
    </location>
</feature>
<feature type="compositionally biased region" description="Basic and acidic residues" evidence="18">
    <location>
        <begin position="66"/>
        <end position="109"/>
    </location>
</feature>
<evidence type="ECO:0000256" key="17">
    <source>
        <dbReference type="PIRSR" id="PIRSR028762-2"/>
    </source>
</evidence>
<dbReference type="Pfam" id="PF03291">
    <property type="entry name" value="mRNA_G-N7_MeTrfase"/>
    <property type="match status" value="1"/>
</dbReference>
<dbReference type="CDD" id="cd02440">
    <property type="entry name" value="AdoMet_MTases"/>
    <property type="match status" value="1"/>
</dbReference>
<comment type="catalytic activity">
    <reaction evidence="13">
        <text>a 5'-end (5'-triphosphoguanosine)-ribonucleoside in mRNA + S-adenosyl-L-methionine = a 5'-end (N(7)-methyl 5'-triphosphoguanosine)-ribonucleoside in mRNA + S-adenosyl-L-homocysteine</text>
        <dbReference type="Rhea" id="RHEA:67008"/>
        <dbReference type="Rhea" id="RHEA-COMP:17166"/>
        <dbReference type="Rhea" id="RHEA-COMP:17167"/>
        <dbReference type="ChEBI" id="CHEBI:57856"/>
        <dbReference type="ChEBI" id="CHEBI:59789"/>
        <dbReference type="ChEBI" id="CHEBI:156461"/>
        <dbReference type="ChEBI" id="CHEBI:167617"/>
        <dbReference type="EC" id="2.1.1.56"/>
    </reaction>
</comment>
<dbReference type="InterPro" id="IPR039753">
    <property type="entry name" value="RG7MT1"/>
</dbReference>
<evidence type="ECO:0000256" key="11">
    <source>
        <dbReference type="ARBA" id="ARBA00032772"/>
    </source>
</evidence>
<name>A0A060T7Q6_BLAAD</name>
<feature type="binding site" evidence="17">
    <location>
        <begin position="167"/>
        <end position="168"/>
    </location>
    <ligand>
        <name>mRNA</name>
        <dbReference type="ChEBI" id="CHEBI:33699"/>
    </ligand>
</feature>
<dbReference type="PANTHER" id="PTHR12189:SF2">
    <property type="entry name" value="MRNA CAP GUANINE-N7 METHYLTRANSFERASE"/>
    <property type="match status" value="1"/>
</dbReference>
<feature type="compositionally biased region" description="Basic and acidic residues" evidence="18">
    <location>
        <begin position="119"/>
        <end position="129"/>
    </location>
</feature>
<feature type="binding site" evidence="16">
    <location>
        <position position="189"/>
    </location>
    <ligand>
        <name>S-adenosyl-L-methionine</name>
        <dbReference type="ChEBI" id="CHEBI:59789"/>
    </ligand>
</feature>
<feature type="binding site" evidence="16">
    <location>
        <position position="263"/>
    </location>
    <ligand>
        <name>S-adenosyl-L-methionine</name>
        <dbReference type="ChEBI" id="CHEBI:59789"/>
    </ligand>
</feature>
<organism evidence="20">
    <name type="scientific">Blastobotrys adeninivorans</name>
    <name type="common">Yeast</name>
    <name type="synonym">Arxula adeninivorans</name>
    <dbReference type="NCBI Taxonomy" id="409370"/>
    <lineage>
        <taxon>Eukaryota</taxon>
        <taxon>Fungi</taxon>
        <taxon>Dikarya</taxon>
        <taxon>Ascomycota</taxon>
        <taxon>Saccharomycotina</taxon>
        <taxon>Dipodascomycetes</taxon>
        <taxon>Dipodascales</taxon>
        <taxon>Trichomonascaceae</taxon>
        <taxon>Blastobotrys</taxon>
    </lineage>
</organism>
<evidence type="ECO:0000256" key="13">
    <source>
        <dbReference type="ARBA" id="ARBA00044712"/>
    </source>
</evidence>
<evidence type="ECO:0000256" key="12">
    <source>
        <dbReference type="ARBA" id="ARBA00033387"/>
    </source>
</evidence>
<feature type="site" description="mRNA cap binding" evidence="17">
    <location>
        <position position="355"/>
    </location>
</feature>
<dbReference type="SUPFAM" id="SSF53335">
    <property type="entry name" value="S-adenosyl-L-methionine-dependent methyltransferases"/>
    <property type="match status" value="1"/>
</dbReference>
<protein>
    <recommendedName>
        <fullName evidence="14 15">mRNA cap guanine-N(7) methyltransferase</fullName>
        <ecNumber evidence="3 15">2.1.1.56</ecNumber>
    </recommendedName>
    <alternativeName>
        <fullName evidence="11 15">mRNA (guanine-N(7))-methyltransferase</fullName>
    </alternativeName>
    <alternativeName>
        <fullName evidence="12 15">mRNA cap methyltransferase</fullName>
    </alternativeName>
</protein>
<keyword evidence="6 15" id="KW-0808">Transferase</keyword>
<evidence type="ECO:0000256" key="16">
    <source>
        <dbReference type="PIRSR" id="PIRSR028762-1"/>
    </source>
</evidence>
<evidence type="ECO:0000256" key="6">
    <source>
        <dbReference type="ARBA" id="ARBA00022679"/>
    </source>
</evidence>
<feature type="binding site" evidence="16">
    <location>
        <position position="240"/>
    </location>
    <ligand>
        <name>S-adenosyl-L-methionine</name>
        <dbReference type="ChEBI" id="CHEBI:59789"/>
    </ligand>
</feature>
<comment type="function">
    <text evidence="1">Responsible for methylating the 5'-cap structure of mRNAs.</text>
</comment>
<evidence type="ECO:0000256" key="3">
    <source>
        <dbReference type="ARBA" id="ARBA00011926"/>
    </source>
</evidence>
<feature type="region of interest" description="Disordered" evidence="18">
    <location>
        <begin position="1"/>
        <end position="135"/>
    </location>
</feature>
<dbReference type="InterPro" id="IPR029063">
    <property type="entry name" value="SAM-dependent_MTases_sf"/>
</dbReference>
<evidence type="ECO:0000256" key="18">
    <source>
        <dbReference type="SAM" id="MobiDB-lite"/>
    </source>
</evidence>
<dbReference type="PROSITE" id="PS51562">
    <property type="entry name" value="RNA_CAP0_MT"/>
    <property type="match status" value="1"/>
</dbReference>
<sequence length="431" mass="49146">MYDPARDSFTSLPERDGQDVQNDKDNKDVEQETAKVTDRAEQDQKPSGQTTNLNSDNSNQNSTDPNNKEKNGQSSEQKNENEENSKKHSLTDDQNSKHDPSEEAVEPPRKLKKPSRRMGNQERQVEAQKFRQTHGTVEPVRSHYNSRPEVGVKQRQHSPIIALRSFNNFIKSALINLYGLQDAVVLDLGCGKGGDLQKWDKNRVRGWIGVDVAEVSVDQARERFDNLRRKNFWADFCVGDAFGEKVEDIVHPDAFPVDVVSIQFSLHYAWETEERARMLMSNVSRALRKGGRFIGTIPNWEVLMDNISTLKDGQLSWGNSIYRIELPSKPPADLKPAYGHEYTFYLEDAVGNVPEYIVPFPSFVELAREYDLELIYQRPFLDMFDEVITDNPALQELSRRMKVIKEDGSIGIAGDEREASGIYLAFAFEKV</sequence>
<evidence type="ECO:0000256" key="9">
    <source>
        <dbReference type="ARBA" id="ARBA00023042"/>
    </source>
</evidence>
<evidence type="ECO:0000256" key="14">
    <source>
        <dbReference type="ARBA" id="ARBA00049739"/>
    </source>
</evidence>
<comment type="similarity">
    <text evidence="15">Belongs to the class I-like SAM-binding methyltransferase superfamily. mRNA cap 0 methyltransferase family.</text>
</comment>
<feature type="site" description="mRNA cap binding" evidence="17">
    <location>
        <position position="223"/>
    </location>
</feature>
<reference evidence="20" key="2">
    <citation type="submission" date="2014-06" db="EMBL/GenBank/DDBJ databases">
        <title>The complete genome of Blastobotrys (Arxula) adeninivorans LS3 - a yeast of biotechnological interest.</title>
        <authorList>
            <person name="Kunze G."/>
            <person name="Gaillardin C."/>
            <person name="Czernicka M."/>
            <person name="Durrens P."/>
            <person name="Martin T."/>
            <person name="Boer E."/>
            <person name="Gabaldon T."/>
            <person name="Cruz J."/>
            <person name="Talla E."/>
            <person name="Marck C."/>
            <person name="Goffeau A."/>
            <person name="Barbe V."/>
            <person name="Baret P."/>
            <person name="Baronian K."/>
            <person name="Beier S."/>
            <person name="Bleykasten C."/>
            <person name="Bode R."/>
            <person name="Casaregola S."/>
            <person name="Despons L."/>
            <person name="Fairhead C."/>
            <person name="Giersberg M."/>
            <person name="Gierski P."/>
            <person name="Hahnel U."/>
            <person name="Hartmann A."/>
            <person name="Jankowska D."/>
            <person name="Jubin C."/>
            <person name="Jung P."/>
            <person name="Lafontaine I."/>
            <person name="Leh-Louis V."/>
            <person name="Lemaire M."/>
            <person name="Marcet-Houben M."/>
            <person name="Mascher M."/>
            <person name="Morel G."/>
            <person name="Richard G.-F."/>
            <person name="Riechen J."/>
            <person name="Sacerdot C."/>
            <person name="Sarkar A."/>
            <person name="Savel G."/>
            <person name="Schacherer J."/>
            <person name="Sherman D."/>
            <person name="Straub M.-L."/>
            <person name="Stein N."/>
            <person name="Thierry A."/>
            <person name="Trautwein-Schult A."/>
            <person name="Westhof E."/>
            <person name="Worch S."/>
            <person name="Dujon B."/>
            <person name="Souciet J.-L."/>
            <person name="Wincker P."/>
            <person name="Scholz U."/>
            <person name="Neuveglise N."/>
        </authorList>
    </citation>
    <scope>NUCLEOTIDE SEQUENCE</scope>
    <source>
        <strain evidence="20">LS3</strain>
    </source>
</reference>
<evidence type="ECO:0000256" key="2">
    <source>
        <dbReference type="ARBA" id="ARBA00004123"/>
    </source>
</evidence>
<dbReference type="InterPro" id="IPR016899">
    <property type="entry name" value="mRNA_G-N7_MeTrfase_euk"/>
</dbReference>
<dbReference type="EC" id="2.1.1.56" evidence="3 15"/>
<evidence type="ECO:0000256" key="7">
    <source>
        <dbReference type="ARBA" id="ARBA00022691"/>
    </source>
</evidence>
<keyword evidence="8 15" id="KW-0694">RNA-binding</keyword>
<dbReference type="PANTHER" id="PTHR12189">
    <property type="entry name" value="MRNA GUANINE-7- METHYLTRANSFERASE"/>
    <property type="match status" value="1"/>
</dbReference>
<dbReference type="GO" id="GO:0003723">
    <property type="term" value="F:RNA binding"/>
    <property type="evidence" value="ECO:0007669"/>
    <property type="project" value="UniProtKB-KW"/>
</dbReference>
<keyword evidence="5 15" id="KW-0507">mRNA processing</keyword>
<evidence type="ECO:0000313" key="20">
    <source>
        <dbReference type="EMBL" id="CDP34937.1"/>
    </source>
</evidence>
<gene>
    <name evidence="20" type="ORF">GNLVRS02_ARAD1C23892g</name>
</gene>
<dbReference type="InterPro" id="IPR004971">
    <property type="entry name" value="mRNA_G-N7_MeTrfase_dom"/>
</dbReference>
<reference evidence="20" key="1">
    <citation type="submission" date="2014-02" db="EMBL/GenBank/DDBJ databases">
        <authorList>
            <person name="Genoscope - CEA"/>
        </authorList>
    </citation>
    <scope>NUCLEOTIDE SEQUENCE</scope>
    <source>
        <strain evidence="20">LS3</strain>
    </source>
</reference>
<evidence type="ECO:0000256" key="15">
    <source>
        <dbReference type="PIRNR" id="PIRNR028762"/>
    </source>
</evidence>